<evidence type="ECO:0000313" key="3">
    <source>
        <dbReference type="Proteomes" id="UP001222027"/>
    </source>
</evidence>
<feature type="domain" description="Ternary complex factor MIP1 leucine-zipper" evidence="1">
    <location>
        <begin position="21"/>
        <end position="79"/>
    </location>
</feature>
<dbReference type="AlphaFoldDB" id="A0AAV8RZH1"/>
<dbReference type="Proteomes" id="UP001222027">
    <property type="component" value="Unassembled WGS sequence"/>
</dbReference>
<organism evidence="2 3">
    <name type="scientific">Ensete ventricosum</name>
    <name type="common">Abyssinian banana</name>
    <name type="synonym">Musa ensete</name>
    <dbReference type="NCBI Taxonomy" id="4639"/>
    <lineage>
        <taxon>Eukaryota</taxon>
        <taxon>Viridiplantae</taxon>
        <taxon>Streptophyta</taxon>
        <taxon>Embryophyta</taxon>
        <taxon>Tracheophyta</taxon>
        <taxon>Spermatophyta</taxon>
        <taxon>Magnoliopsida</taxon>
        <taxon>Liliopsida</taxon>
        <taxon>Zingiberales</taxon>
        <taxon>Musaceae</taxon>
        <taxon>Ensete</taxon>
    </lineage>
</organism>
<accession>A0AAV8RZH1</accession>
<reference evidence="2 3" key="1">
    <citation type="submission" date="2022-12" db="EMBL/GenBank/DDBJ databases">
        <title>Chromosome-scale assembly of the Ensete ventricosum genome.</title>
        <authorList>
            <person name="Dussert Y."/>
            <person name="Stocks J."/>
            <person name="Wendawek A."/>
            <person name="Woldeyes F."/>
            <person name="Nichols R.A."/>
            <person name="Borrell J.S."/>
        </authorList>
    </citation>
    <scope>NUCLEOTIDE SEQUENCE [LARGE SCALE GENOMIC DNA]</scope>
    <source>
        <strain evidence="3">cv. Maze</strain>
        <tissue evidence="2">Seeds</tissue>
    </source>
</reference>
<sequence length="168" mass="19303">MSCLYKGSHNILNILKSHGSQNDIKQLQMHLHQENSTRFLLQKVIGRASSTLSPGQRHFSAQTWELIPEIELHEEEIANCMTSPVHSSHGARKRPSIILSSFCSSKKFWFQPFQVLSSIKDAGRTNILLMLKVRHELLSRENMNLYVRNDFAYPMKEKLPTSGRGHFT</sequence>
<evidence type="ECO:0000313" key="2">
    <source>
        <dbReference type="EMBL" id="KAJ8512539.1"/>
    </source>
</evidence>
<dbReference type="InterPro" id="IPR025757">
    <property type="entry name" value="MIP1_Leuzipper"/>
</dbReference>
<dbReference type="Pfam" id="PF14389">
    <property type="entry name" value="Lzipper-MIP1"/>
    <property type="match status" value="1"/>
</dbReference>
<comment type="caution">
    <text evidence="2">The sequence shown here is derived from an EMBL/GenBank/DDBJ whole genome shotgun (WGS) entry which is preliminary data.</text>
</comment>
<dbReference type="EMBL" id="JAQQAF010000001">
    <property type="protein sequence ID" value="KAJ8512539.1"/>
    <property type="molecule type" value="Genomic_DNA"/>
</dbReference>
<keyword evidence="3" id="KW-1185">Reference proteome</keyword>
<protein>
    <recommendedName>
        <fullName evidence="1">Ternary complex factor MIP1 leucine-zipper domain-containing protein</fullName>
    </recommendedName>
</protein>
<evidence type="ECO:0000259" key="1">
    <source>
        <dbReference type="Pfam" id="PF14389"/>
    </source>
</evidence>
<proteinExistence type="predicted"/>
<gene>
    <name evidence="2" type="ORF">OPV22_002973</name>
</gene>
<name>A0AAV8RZH1_ENSVE</name>